<protein>
    <submittedName>
        <fullName evidence="2">Uncharacterized protein</fullName>
    </submittedName>
</protein>
<feature type="compositionally biased region" description="Basic and acidic residues" evidence="1">
    <location>
        <begin position="1"/>
        <end position="33"/>
    </location>
</feature>
<dbReference type="EMBL" id="MVGC01000685">
    <property type="protein sequence ID" value="RJE17871.1"/>
    <property type="molecule type" value="Genomic_DNA"/>
</dbReference>
<reference evidence="3" key="1">
    <citation type="submission" date="2017-02" db="EMBL/GenBank/DDBJ databases">
        <authorList>
            <person name="Tafer H."/>
            <person name="Lopandic K."/>
        </authorList>
    </citation>
    <scope>NUCLEOTIDE SEQUENCE [LARGE SCALE GENOMIC DNA]</scope>
    <source>
        <strain evidence="3">CBS 366.77</strain>
    </source>
</reference>
<gene>
    <name evidence="2" type="ORF">PHISCL_09790</name>
</gene>
<accession>A0A3A2ZL40</accession>
<dbReference type="AlphaFoldDB" id="A0A3A2ZL40"/>
<feature type="region of interest" description="Disordered" evidence="1">
    <location>
        <begin position="1"/>
        <end position="40"/>
    </location>
</feature>
<dbReference type="OrthoDB" id="4502630at2759"/>
<evidence type="ECO:0000256" key="1">
    <source>
        <dbReference type="SAM" id="MobiDB-lite"/>
    </source>
</evidence>
<dbReference type="STRING" id="2070753.A0A3A2ZL40"/>
<comment type="caution">
    <text evidence="2">The sequence shown here is derived from an EMBL/GenBank/DDBJ whole genome shotgun (WGS) entry which is preliminary data.</text>
</comment>
<dbReference type="Proteomes" id="UP000266188">
    <property type="component" value="Unassembled WGS sequence"/>
</dbReference>
<evidence type="ECO:0000313" key="3">
    <source>
        <dbReference type="Proteomes" id="UP000266188"/>
    </source>
</evidence>
<sequence>MEENIPKTEERQSLNKDSVHESPEPSTPSEDRYGYPTITPPEQWAKNMDNIFSELHNWAVKFALPHKSDLDELSRDEKTMIISSLEESCLEEPFETIISRIPSPANQAGPALFATMLLNKDVVEQFFSNPFWYISPDPLDPKPYITEVEELDDRFPTFGETLYRGFLTVSTKYAKEWRAQTINFHYNRLLGPNMENYLNPQIGKLEYWKWIAHSKMYSSDALRLLLPQPDKYRTKARVTLWKIYERAAELSMQVFLERPFAVRVY</sequence>
<evidence type="ECO:0000313" key="2">
    <source>
        <dbReference type="EMBL" id="RJE17871.1"/>
    </source>
</evidence>
<keyword evidence="3" id="KW-1185">Reference proteome</keyword>
<organism evidence="2 3">
    <name type="scientific">Aspergillus sclerotialis</name>
    <dbReference type="NCBI Taxonomy" id="2070753"/>
    <lineage>
        <taxon>Eukaryota</taxon>
        <taxon>Fungi</taxon>
        <taxon>Dikarya</taxon>
        <taxon>Ascomycota</taxon>
        <taxon>Pezizomycotina</taxon>
        <taxon>Eurotiomycetes</taxon>
        <taxon>Eurotiomycetidae</taxon>
        <taxon>Eurotiales</taxon>
        <taxon>Aspergillaceae</taxon>
        <taxon>Aspergillus</taxon>
        <taxon>Aspergillus subgen. Polypaecilum</taxon>
    </lineage>
</organism>
<name>A0A3A2ZL40_9EURO</name>
<proteinExistence type="predicted"/>